<evidence type="ECO:0000256" key="8">
    <source>
        <dbReference type="ARBA" id="ARBA00033408"/>
    </source>
</evidence>
<dbReference type="Pfam" id="PF02463">
    <property type="entry name" value="SMC_N"/>
    <property type="match status" value="1"/>
</dbReference>
<proteinExistence type="inferred from homology"/>
<dbReference type="CDD" id="cd03241">
    <property type="entry name" value="ABC_RecN"/>
    <property type="match status" value="2"/>
</dbReference>
<keyword evidence="5 9" id="KW-0227">DNA damage</keyword>
<evidence type="ECO:0000256" key="9">
    <source>
        <dbReference type="PIRNR" id="PIRNR003128"/>
    </source>
</evidence>
<reference evidence="11 12" key="1">
    <citation type="submission" date="2022-03" db="EMBL/GenBank/DDBJ databases">
        <authorList>
            <person name="Koch H."/>
        </authorList>
    </citation>
    <scope>NUCLEOTIDE SEQUENCE [LARGE SCALE GENOMIC DNA]</scope>
    <source>
        <strain evidence="11 12">G1</strain>
    </source>
</reference>
<evidence type="ECO:0000256" key="4">
    <source>
        <dbReference type="ARBA" id="ARBA00022741"/>
    </source>
</evidence>
<keyword evidence="12" id="KW-1185">Reference proteome</keyword>
<comment type="function">
    <text evidence="1 9">May be involved in recombinational repair of damaged DNA.</text>
</comment>
<keyword evidence="6" id="KW-0067">ATP-binding</keyword>
<gene>
    <name evidence="11" type="primary">recN</name>
    <name evidence="11" type="ORF">GEAMG1_2333</name>
</gene>
<dbReference type="RefSeq" id="WP_305732944.1">
    <property type="nucleotide sequence ID" value="NZ_OW150024.1"/>
</dbReference>
<evidence type="ECO:0000313" key="11">
    <source>
        <dbReference type="EMBL" id="CAH2032169.1"/>
    </source>
</evidence>
<evidence type="ECO:0000259" key="10">
    <source>
        <dbReference type="Pfam" id="PF02463"/>
    </source>
</evidence>
<evidence type="ECO:0000256" key="7">
    <source>
        <dbReference type="ARBA" id="ARBA00023204"/>
    </source>
</evidence>
<dbReference type="PANTHER" id="PTHR11059:SF0">
    <property type="entry name" value="DNA REPAIR PROTEIN RECN"/>
    <property type="match status" value="1"/>
</dbReference>
<keyword evidence="4" id="KW-0547">Nucleotide-binding</keyword>
<dbReference type="PIRSF" id="PIRSF003128">
    <property type="entry name" value="RecN"/>
    <property type="match status" value="1"/>
</dbReference>
<dbReference type="NCBIfam" id="NF008121">
    <property type="entry name" value="PRK10869.1"/>
    <property type="match status" value="1"/>
</dbReference>
<evidence type="ECO:0000313" key="12">
    <source>
        <dbReference type="Proteomes" id="UP001295463"/>
    </source>
</evidence>
<evidence type="ECO:0000256" key="6">
    <source>
        <dbReference type="ARBA" id="ARBA00022840"/>
    </source>
</evidence>
<dbReference type="PANTHER" id="PTHR11059">
    <property type="entry name" value="DNA REPAIR PROTEIN RECN"/>
    <property type="match status" value="1"/>
</dbReference>
<dbReference type="EMBL" id="OW150024">
    <property type="protein sequence ID" value="CAH2032169.1"/>
    <property type="molecule type" value="Genomic_DNA"/>
</dbReference>
<accession>A0ABN8HLL5</accession>
<dbReference type="Gene3D" id="3.40.50.300">
    <property type="entry name" value="P-loop containing nucleotide triphosphate hydrolases"/>
    <property type="match status" value="2"/>
</dbReference>
<dbReference type="NCBIfam" id="TIGR00634">
    <property type="entry name" value="recN"/>
    <property type="match status" value="1"/>
</dbReference>
<feature type="domain" description="RecF/RecN/SMC N-terminal" evidence="10">
    <location>
        <begin position="3"/>
        <end position="504"/>
    </location>
</feature>
<keyword evidence="7 9" id="KW-0234">DNA repair</keyword>
<evidence type="ECO:0000256" key="5">
    <source>
        <dbReference type="ARBA" id="ARBA00022763"/>
    </source>
</evidence>
<evidence type="ECO:0000256" key="3">
    <source>
        <dbReference type="ARBA" id="ARBA00021315"/>
    </source>
</evidence>
<evidence type="ECO:0000256" key="2">
    <source>
        <dbReference type="ARBA" id="ARBA00009441"/>
    </source>
</evidence>
<sequence length="554" mass="59853">MLTDLSIRNIAIIEQLHLSLGPGLTMLTGETGAGKSIIIDSLSLLSGGRAVAELIRSGEEEATVEAVFDISGQPELAASLADAGIESDGELLVKRIVNRSGRNRIYLNGSLATLAQLAEIGRRLVTIHGQHESQALLKPESHLLLLDSFAGCHHNRRELAAAFEAWQALEQQAADFEAQEREAARRLDLVSFQCEEIEQAALKPGEDGDLAEEQRLLAHAGRLAAITGGAFESLYGGDQAVLGELRRLTSALHEAATIDPALTGTTGLLEESFHQLEEAALRLRDYAGRIEADPERLRHLEDRLDQLGRLKKKYGATIEEILCRGAALARERDELLGRCRSREELEQAVAAARSRVDHLGSELSAVRRRGAEHLRERLVAEVRQLAMPHAEVTVAFEPLSPPRASGFERVEFLFSPNPGEPPRPLGKVASGGELSRLMLAFKQVLPEGEAPTLIFDEVDTGIGGAVAGVVGKKLKSLAVGQQVFCITHLPQVAACADHHLRVEKAVLKGRTTTSLTLLDHDGRIGELARMMAGEKITDTARGHAADLLARAASQ</sequence>
<evidence type="ECO:0000256" key="1">
    <source>
        <dbReference type="ARBA" id="ARBA00003618"/>
    </source>
</evidence>
<dbReference type="InterPro" id="IPR004604">
    <property type="entry name" value="DNA_recomb/repair_RecN"/>
</dbReference>
<protein>
    <recommendedName>
        <fullName evidence="3 9">DNA repair protein RecN</fullName>
    </recommendedName>
    <alternativeName>
        <fullName evidence="8 9">Recombination protein N</fullName>
    </alternativeName>
</protein>
<name>A0ABN8HLL5_9BACT</name>
<dbReference type="Proteomes" id="UP001295463">
    <property type="component" value="Chromosome"/>
</dbReference>
<dbReference type="SUPFAM" id="SSF52540">
    <property type="entry name" value="P-loop containing nucleoside triphosphate hydrolases"/>
    <property type="match status" value="1"/>
</dbReference>
<comment type="similarity">
    <text evidence="2 9">Belongs to the RecN family.</text>
</comment>
<dbReference type="InterPro" id="IPR027417">
    <property type="entry name" value="P-loop_NTPase"/>
</dbReference>
<dbReference type="InterPro" id="IPR003395">
    <property type="entry name" value="RecF/RecN/SMC_N"/>
</dbReference>
<organism evidence="11 12">
    <name type="scientific">Trichlorobacter ammonificans</name>
    <dbReference type="NCBI Taxonomy" id="2916410"/>
    <lineage>
        <taxon>Bacteria</taxon>
        <taxon>Pseudomonadati</taxon>
        <taxon>Thermodesulfobacteriota</taxon>
        <taxon>Desulfuromonadia</taxon>
        <taxon>Geobacterales</taxon>
        <taxon>Geobacteraceae</taxon>
        <taxon>Trichlorobacter</taxon>
    </lineage>
</organism>